<keyword evidence="2" id="KW-1185">Reference proteome</keyword>
<evidence type="ECO:0000313" key="1">
    <source>
        <dbReference type="EMBL" id="CAK5007482.1"/>
    </source>
</evidence>
<accession>A0ACB0XLI3</accession>
<dbReference type="Proteomes" id="UP001497535">
    <property type="component" value="Unassembled WGS sequence"/>
</dbReference>
<evidence type="ECO:0000313" key="2">
    <source>
        <dbReference type="Proteomes" id="UP001497535"/>
    </source>
</evidence>
<dbReference type="EMBL" id="CAVMJV010000001">
    <property type="protein sequence ID" value="CAK5007482.1"/>
    <property type="molecule type" value="Genomic_DNA"/>
</dbReference>
<sequence length="59" mass="7233">MDILSILLIFCVLKEQQSLFSFTLYLFFAYLYLYIFFYFLFLYAHSLYSLVVVCWLFAK</sequence>
<gene>
    <name evidence="1" type="ORF">MENTE1834_LOCUS789</name>
</gene>
<proteinExistence type="predicted"/>
<organism evidence="1 2">
    <name type="scientific">Meloidogyne enterolobii</name>
    <name type="common">Root-knot nematode worm</name>
    <name type="synonym">Meloidogyne mayaguensis</name>
    <dbReference type="NCBI Taxonomy" id="390850"/>
    <lineage>
        <taxon>Eukaryota</taxon>
        <taxon>Metazoa</taxon>
        <taxon>Ecdysozoa</taxon>
        <taxon>Nematoda</taxon>
        <taxon>Chromadorea</taxon>
        <taxon>Rhabditida</taxon>
        <taxon>Tylenchina</taxon>
        <taxon>Tylenchomorpha</taxon>
        <taxon>Tylenchoidea</taxon>
        <taxon>Meloidogynidae</taxon>
        <taxon>Meloidogyninae</taxon>
        <taxon>Meloidogyne</taxon>
    </lineage>
</organism>
<reference evidence="1" key="1">
    <citation type="submission" date="2023-11" db="EMBL/GenBank/DDBJ databases">
        <authorList>
            <person name="Poullet M."/>
        </authorList>
    </citation>
    <scope>NUCLEOTIDE SEQUENCE</scope>
    <source>
        <strain evidence="1">E1834</strain>
    </source>
</reference>
<protein>
    <submittedName>
        <fullName evidence="1">Uncharacterized protein</fullName>
    </submittedName>
</protein>
<comment type="caution">
    <text evidence="1">The sequence shown here is derived from an EMBL/GenBank/DDBJ whole genome shotgun (WGS) entry which is preliminary data.</text>
</comment>
<name>A0ACB0XLI3_MELEN</name>